<evidence type="ECO:0000256" key="2">
    <source>
        <dbReference type="SAM" id="MobiDB-lite"/>
    </source>
</evidence>
<evidence type="ECO:0000313" key="3">
    <source>
        <dbReference type="EMBL" id="AIE90534.1"/>
    </source>
</evidence>
<name>A0A075FGZ7_9EURY</name>
<proteinExistence type="predicted"/>
<reference evidence="3" key="1">
    <citation type="journal article" date="2014" name="Genome Biol. Evol.">
        <title>Pangenome evidence for extensive interdomain horizontal transfer affecting lineage core and shell genes in uncultured planktonic thaumarchaeota and euryarchaeota.</title>
        <authorList>
            <person name="Deschamps P."/>
            <person name="Zivanovic Y."/>
            <person name="Moreira D."/>
            <person name="Rodriguez-Valera F."/>
            <person name="Lopez-Garcia P."/>
        </authorList>
    </citation>
    <scope>NUCLEOTIDE SEQUENCE</scope>
</reference>
<organism evidence="3">
    <name type="scientific">uncultured marine group II/III euryarchaeote AD1000_04_F01</name>
    <dbReference type="NCBI Taxonomy" id="1457705"/>
    <lineage>
        <taxon>Archaea</taxon>
        <taxon>Methanobacteriati</taxon>
        <taxon>Methanobacteriota</taxon>
        <taxon>environmental samples</taxon>
    </lineage>
</organism>
<evidence type="ECO:0000256" key="1">
    <source>
        <dbReference type="SAM" id="Coils"/>
    </source>
</evidence>
<sequence length="276" mass="31608">MDSEALLAVTPEELAQALLLRRQVLKEELPNVIRTLEAEEEVLEPRVQRIVGSHQGSNKRVAQLKEKRNSAQKEAGSILKSVRQARDSLAESGKMVNLDPDWKKEKLLDELEQIEHSIQTSALDHKSERKLLDRRKKLLEQNDRWLKSRRDSNPEMANFIDSRTKMNGLYKEADKAHRSMLEIVEKAQPMFEKKVALNADLREIRRQLDRARELLSQSDRAIAHWERRLKDGFGDIGGGFPDLMAANKRVSDGGRSSFARNPKKKRSKGNDGGEEE</sequence>
<accession>A0A075FGZ7</accession>
<protein>
    <submittedName>
        <fullName evidence="3">Uncharacterized protein</fullName>
    </submittedName>
</protein>
<feature type="region of interest" description="Disordered" evidence="2">
    <location>
        <begin position="244"/>
        <end position="276"/>
    </location>
</feature>
<dbReference type="Pfam" id="PF23435">
    <property type="entry name" value="DUF7121"/>
    <property type="match status" value="1"/>
</dbReference>
<feature type="coiled-coil region" evidence="1">
    <location>
        <begin position="194"/>
        <end position="228"/>
    </location>
</feature>
<dbReference type="AlphaFoldDB" id="A0A075FGZ7"/>
<dbReference type="EMBL" id="KF900312">
    <property type="protein sequence ID" value="AIE90534.1"/>
    <property type="molecule type" value="Genomic_DNA"/>
</dbReference>
<keyword evidence="1" id="KW-0175">Coiled coil</keyword>
<dbReference type="InterPro" id="IPR055545">
    <property type="entry name" value="DUF7121"/>
</dbReference>